<dbReference type="HOGENOM" id="CLU_2014886_0_0_1"/>
<dbReference type="Proteomes" id="UP000027195">
    <property type="component" value="Unassembled WGS sequence"/>
</dbReference>
<gene>
    <name evidence="2" type="ORF">BOTBODRAFT_186239</name>
</gene>
<dbReference type="SUPFAM" id="SSF50685">
    <property type="entry name" value="Barwin-like endoglucanases"/>
    <property type="match status" value="1"/>
</dbReference>
<feature type="chain" id="PRO_5001644923" description="RlpA-like protein double-psi beta-barrel domain-containing protein" evidence="1">
    <location>
        <begin position="20"/>
        <end position="118"/>
    </location>
</feature>
<reference evidence="3" key="1">
    <citation type="journal article" date="2014" name="Proc. Natl. Acad. Sci. U.S.A.">
        <title>Extensive sampling of basidiomycete genomes demonstrates inadequacy of the white-rot/brown-rot paradigm for wood decay fungi.</title>
        <authorList>
            <person name="Riley R."/>
            <person name="Salamov A.A."/>
            <person name="Brown D.W."/>
            <person name="Nagy L.G."/>
            <person name="Floudas D."/>
            <person name="Held B.W."/>
            <person name="Levasseur A."/>
            <person name="Lombard V."/>
            <person name="Morin E."/>
            <person name="Otillar R."/>
            <person name="Lindquist E.A."/>
            <person name="Sun H."/>
            <person name="LaButti K.M."/>
            <person name="Schmutz J."/>
            <person name="Jabbour D."/>
            <person name="Luo H."/>
            <person name="Baker S.E."/>
            <person name="Pisabarro A.G."/>
            <person name="Walton J.D."/>
            <person name="Blanchette R.A."/>
            <person name="Henrissat B."/>
            <person name="Martin F."/>
            <person name="Cullen D."/>
            <person name="Hibbett D.S."/>
            <person name="Grigoriev I.V."/>
        </authorList>
    </citation>
    <scope>NUCLEOTIDE SEQUENCE [LARGE SCALE GENOMIC DNA]</scope>
    <source>
        <strain evidence="3">FD-172 SS1</strain>
    </source>
</reference>
<dbReference type="Gene3D" id="2.40.40.10">
    <property type="entry name" value="RlpA-like domain"/>
    <property type="match status" value="1"/>
</dbReference>
<evidence type="ECO:0000256" key="1">
    <source>
        <dbReference type="SAM" id="SignalP"/>
    </source>
</evidence>
<organism evidence="2 3">
    <name type="scientific">Botryobasidium botryosum (strain FD-172 SS1)</name>
    <dbReference type="NCBI Taxonomy" id="930990"/>
    <lineage>
        <taxon>Eukaryota</taxon>
        <taxon>Fungi</taxon>
        <taxon>Dikarya</taxon>
        <taxon>Basidiomycota</taxon>
        <taxon>Agaricomycotina</taxon>
        <taxon>Agaricomycetes</taxon>
        <taxon>Cantharellales</taxon>
        <taxon>Botryobasidiaceae</taxon>
        <taxon>Botryobasidium</taxon>
    </lineage>
</organism>
<keyword evidence="1" id="KW-0732">Signal</keyword>
<accession>A0A067MQV5</accession>
<evidence type="ECO:0008006" key="4">
    <source>
        <dbReference type="Google" id="ProtNLM"/>
    </source>
</evidence>
<feature type="signal peptide" evidence="1">
    <location>
        <begin position="1"/>
        <end position="19"/>
    </location>
</feature>
<dbReference type="EMBL" id="KL198025">
    <property type="protein sequence ID" value="KDQ17090.1"/>
    <property type="molecule type" value="Genomic_DNA"/>
</dbReference>
<protein>
    <recommendedName>
        <fullName evidence="4">RlpA-like protein double-psi beta-barrel domain-containing protein</fullName>
    </recommendedName>
</protein>
<evidence type="ECO:0000313" key="3">
    <source>
        <dbReference type="Proteomes" id="UP000027195"/>
    </source>
</evidence>
<dbReference type="AlphaFoldDB" id="A0A067MQV5"/>
<keyword evidence="3" id="KW-1185">Reference proteome</keyword>
<evidence type="ECO:0000313" key="2">
    <source>
        <dbReference type="EMBL" id="KDQ17090.1"/>
    </source>
</evidence>
<dbReference type="InterPro" id="IPR036908">
    <property type="entry name" value="RlpA-like_sf"/>
</dbReference>
<dbReference type="InParanoid" id="A0A067MQV5"/>
<name>A0A067MQV5_BOTB1</name>
<sequence>MFSCLFTLVSLSLTSLVAAQIVKTGTLTSYGPQLTSITCGTTCVNNYGWIAVSQANIDDYPCGTIVRVWDPANTVSVVVPICDTCTTCANDDFEANPDVVARIGYVGASSVPGAHWDI</sequence>
<proteinExistence type="predicted"/>